<evidence type="ECO:0000313" key="1">
    <source>
        <dbReference type="EMBL" id="SOY52207.1"/>
    </source>
</evidence>
<dbReference type="EMBL" id="OFSQ01000019">
    <property type="protein sequence ID" value="SOY52207.1"/>
    <property type="molecule type" value="Genomic_DNA"/>
</dbReference>
<evidence type="ECO:0000313" key="2">
    <source>
        <dbReference type="Proteomes" id="UP000256780"/>
    </source>
</evidence>
<dbReference type="AlphaFoldDB" id="A0A976A1K4"/>
<proteinExistence type="predicted"/>
<dbReference type="Proteomes" id="UP000256780">
    <property type="component" value="Chromosome CBM2587_a"/>
</dbReference>
<organism evidence="1 2">
    <name type="scientific">Cupriavidus taiwanensis</name>
    <dbReference type="NCBI Taxonomy" id="164546"/>
    <lineage>
        <taxon>Bacteria</taxon>
        <taxon>Pseudomonadati</taxon>
        <taxon>Pseudomonadota</taxon>
        <taxon>Betaproteobacteria</taxon>
        <taxon>Burkholderiales</taxon>
        <taxon>Burkholderiaceae</taxon>
        <taxon>Cupriavidus</taxon>
    </lineage>
</organism>
<accession>A0A976A1K4</accession>
<protein>
    <submittedName>
        <fullName evidence="1">Uncharacterized protein</fullName>
    </submittedName>
</protein>
<comment type="caution">
    <text evidence="1">The sequence shown here is derived from an EMBL/GenBank/DDBJ whole genome shotgun (WGS) entry which is preliminary data.</text>
</comment>
<sequence>MPGGGLYLSHANLPDDEVSHAPRLPAQRPQRHGLLARAPHGARAARLVYPPAGLRRGQCVAVVPLLLLPVAVMVALRHHGLALAADHHAGLGPGASAARVAGVDAAVAPGP</sequence>
<name>A0A976A1K4_9BURK</name>
<reference evidence="1 2" key="1">
    <citation type="submission" date="2018-01" db="EMBL/GenBank/DDBJ databases">
        <authorList>
            <person name="Clerissi C."/>
        </authorList>
    </citation>
    <scope>NUCLEOTIDE SEQUENCE [LARGE SCALE GENOMIC DNA]</scope>
    <source>
        <strain evidence="1">Cupriavidus sp. LMG 19464</strain>
    </source>
</reference>
<gene>
    <name evidence="1" type="ORF">CBM2587_A260020</name>
</gene>